<feature type="chain" id="PRO_5012123919" description="Pentraxin (PTX) domain-containing protein" evidence="8">
    <location>
        <begin position="17"/>
        <end position="545"/>
    </location>
</feature>
<keyword evidence="8" id="KW-0732">Signal</keyword>
<evidence type="ECO:0000256" key="7">
    <source>
        <dbReference type="SAM" id="MobiDB-lite"/>
    </source>
</evidence>
<dbReference type="GO" id="GO:0046872">
    <property type="term" value="F:metal ion binding"/>
    <property type="evidence" value="ECO:0007669"/>
    <property type="project" value="UniProtKB-KW"/>
</dbReference>
<feature type="region of interest" description="Disordered" evidence="7">
    <location>
        <begin position="332"/>
        <end position="356"/>
    </location>
</feature>
<dbReference type="PANTHER" id="PTHR19277">
    <property type="entry name" value="PENTRAXIN"/>
    <property type="match status" value="1"/>
</dbReference>
<evidence type="ECO:0000256" key="3">
    <source>
        <dbReference type="ARBA" id="ARBA00022837"/>
    </source>
</evidence>
<evidence type="ECO:0000256" key="4">
    <source>
        <dbReference type="ARBA" id="ARBA00023157"/>
    </source>
</evidence>
<feature type="compositionally biased region" description="Pro residues" evidence="7">
    <location>
        <begin position="266"/>
        <end position="277"/>
    </location>
</feature>
<evidence type="ECO:0000256" key="2">
    <source>
        <dbReference type="ARBA" id="ARBA00022723"/>
    </source>
</evidence>
<sequence>MVYVILFMLILPVCRSIADWQPVLHPDLYPNLKTRFPSEPHFSNLPTLIAQSYQQPGLQHGGGQCDLHKVGFTQDLYFQYIQYKAGIPDLKEFTLCYWAKFNNHSNDHPIFSYAVDGQPKAILSWVSNTERSSYFSLGVGGHTFYRLNYPLRLNRWYHTCQSWNGRTGEWQIWVNAERVGRGFHNRLVGHHIPSGGIAITGQEQTQYGGGFLEGVEAPKGSGGMLGEVTMVQLYRVALTAGKAHKDHKHHHAHTFDHNGMPITTTPRPPSPPRPMTPTHPLLTGGQLNPNIALTIASGQMPLQVVPGQNFDAQFLNGQFVSNLVTQQLMNTPQSRGPQQFLADPNQQPQAQPPPIQFLTSFSQLPTAQPSPIPSRPPTSSFISGGLVHPSLINPANVQFIDSPFGNHHLFKRDQENATQSVKQKRHASEPIESTSDDMEEKKHIKRELYLKDGAFFDDSLFKINFDQSLLSGLAGIGQNQPIQQQQKESEKREPAEAEVKAILNLCSGCAEEPFGKALVFGWRTVPKKLYSGAFYTPANPQCKAF</sequence>
<dbReference type="InterPro" id="IPR001759">
    <property type="entry name" value="PTX_dom"/>
</dbReference>
<name>A0A1Y1NHI6_PHOPY</name>
<protein>
    <recommendedName>
        <fullName evidence="9">Pentraxin (PTX) domain-containing protein</fullName>
    </recommendedName>
</protein>
<keyword evidence="4" id="KW-1015">Disulfide bond</keyword>
<dbReference type="SUPFAM" id="SSF49899">
    <property type="entry name" value="Concanavalin A-like lectins/glucanases"/>
    <property type="match status" value="1"/>
</dbReference>
<dbReference type="InterPro" id="IPR013320">
    <property type="entry name" value="ConA-like_dom_sf"/>
</dbReference>
<dbReference type="PRINTS" id="PR00895">
    <property type="entry name" value="PENTAXIN"/>
</dbReference>
<feature type="domain" description="Pentraxin (PTX)" evidence="9">
    <location>
        <begin position="66"/>
        <end position="276"/>
    </location>
</feature>
<feature type="region of interest" description="Disordered" evidence="7">
    <location>
        <begin position="251"/>
        <end position="277"/>
    </location>
</feature>
<dbReference type="SMART" id="SM00159">
    <property type="entry name" value="PTX"/>
    <property type="match status" value="1"/>
</dbReference>
<evidence type="ECO:0000259" key="9">
    <source>
        <dbReference type="PROSITE" id="PS51828"/>
    </source>
</evidence>
<evidence type="ECO:0000256" key="6">
    <source>
        <dbReference type="PROSITE-ProRule" id="PRU01172"/>
    </source>
</evidence>
<organism evidence="10">
    <name type="scientific">Photinus pyralis</name>
    <name type="common">Common eastern firefly</name>
    <name type="synonym">Lampyris pyralis</name>
    <dbReference type="NCBI Taxonomy" id="7054"/>
    <lineage>
        <taxon>Eukaryota</taxon>
        <taxon>Metazoa</taxon>
        <taxon>Ecdysozoa</taxon>
        <taxon>Arthropoda</taxon>
        <taxon>Hexapoda</taxon>
        <taxon>Insecta</taxon>
        <taxon>Pterygota</taxon>
        <taxon>Neoptera</taxon>
        <taxon>Endopterygota</taxon>
        <taxon>Coleoptera</taxon>
        <taxon>Polyphaga</taxon>
        <taxon>Elateriformia</taxon>
        <taxon>Elateroidea</taxon>
        <taxon>Lampyridae</taxon>
        <taxon>Lampyrinae</taxon>
        <taxon>Photinus</taxon>
    </lineage>
</organism>
<evidence type="ECO:0000256" key="8">
    <source>
        <dbReference type="SAM" id="SignalP"/>
    </source>
</evidence>
<feature type="signal peptide" evidence="8">
    <location>
        <begin position="1"/>
        <end position="16"/>
    </location>
</feature>
<comment type="cofactor">
    <cofactor evidence="1">
        <name>Ca(2+)</name>
        <dbReference type="ChEBI" id="CHEBI:29108"/>
    </cofactor>
</comment>
<dbReference type="Pfam" id="PF00354">
    <property type="entry name" value="Pentaxin"/>
    <property type="match status" value="1"/>
</dbReference>
<dbReference type="PANTHER" id="PTHR19277:SF125">
    <property type="entry name" value="B6"/>
    <property type="match status" value="1"/>
</dbReference>
<accession>A0A1Y1NHI6</accession>
<comment type="caution">
    <text evidence="6">Lacks conserved residue(s) required for the propagation of feature annotation.</text>
</comment>
<dbReference type="InterPro" id="IPR051360">
    <property type="entry name" value="Neuronal_Pentraxin_Related"/>
</dbReference>
<evidence type="ECO:0000313" key="10">
    <source>
        <dbReference type="EMBL" id="JAV97229.1"/>
    </source>
</evidence>
<reference evidence="10" key="1">
    <citation type="journal article" date="2016" name="Sci. Rep.">
        <title>Molecular characterization of firefly nuptial gifts: a multi-omics approach sheds light on postcopulatory sexual selection.</title>
        <authorList>
            <person name="Al-Wathiqui N."/>
            <person name="Fallon T.R."/>
            <person name="South A."/>
            <person name="Weng J.K."/>
            <person name="Lewis S.M."/>
        </authorList>
    </citation>
    <scope>NUCLEOTIDE SEQUENCE</scope>
</reference>
<dbReference type="EMBL" id="GEZM01002481">
    <property type="protein sequence ID" value="JAV97229.1"/>
    <property type="molecule type" value="Transcribed_RNA"/>
</dbReference>
<evidence type="ECO:0000256" key="5">
    <source>
        <dbReference type="ARBA" id="ARBA00023180"/>
    </source>
</evidence>
<keyword evidence="2" id="KW-0479">Metal-binding</keyword>
<keyword evidence="5" id="KW-0325">Glycoprotein</keyword>
<evidence type="ECO:0000256" key="1">
    <source>
        <dbReference type="ARBA" id="ARBA00001913"/>
    </source>
</evidence>
<dbReference type="AlphaFoldDB" id="A0A1Y1NHI6"/>
<dbReference type="PROSITE" id="PS51828">
    <property type="entry name" value="PTX_2"/>
    <property type="match status" value="1"/>
</dbReference>
<proteinExistence type="predicted"/>
<feature type="region of interest" description="Disordered" evidence="7">
    <location>
        <begin position="415"/>
        <end position="439"/>
    </location>
</feature>
<keyword evidence="3" id="KW-0106">Calcium</keyword>
<dbReference type="Gene3D" id="2.60.120.200">
    <property type="match status" value="1"/>
</dbReference>